<dbReference type="OrthoDB" id="6158807at2759"/>
<proteinExistence type="predicted"/>
<dbReference type="AlphaFoldDB" id="A0A9W3AC48"/>
<dbReference type="RefSeq" id="XP_055884728.1">
    <property type="nucleotide sequence ID" value="XM_056028753.1"/>
</dbReference>
<keyword evidence="2" id="KW-1185">Reference proteome</keyword>
<evidence type="ECO:0000256" key="1">
    <source>
        <dbReference type="SAM" id="SignalP"/>
    </source>
</evidence>
<dbReference type="GeneID" id="106052365"/>
<dbReference type="Gene3D" id="2.170.300.10">
    <property type="entry name" value="Tie2 ligand-binding domain superfamily"/>
    <property type="match status" value="1"/>
</dbReference>
<evidence type="ECO:0000313" key="3">
    <source>
        <dbReference type="RefSeq" id="XP_055884728.1"/>
    </source>
</evidence>
<gene>
    <name evidence="3" type="primary">LOC106052365</name>
</gene>
<evidence type="ECO:0000313" key="2">
    <source>
        <dbReference type="Proteomes" id="UP001165740"/>
    </source>
</evidence>
<accession>A0A9W3AC48</accession>
<keyword evidence="1" id="KW-0732">Signal</keyword>
<dbReference type="Proteomes" id="UP001165740">
    <property type="component" value="Chromosome 5"/>
</dbReference>
<name>A0A9W3AC48_BIOGL</name>
<reference evidence="3" key="1">
    <citation type="submission" date="2025-08" db="UniProtKB">
        <authorList>
            <consortium name="RefSeq"/>
        </authorList>
    </citation>
    <scope>IDENTIFICATION</scope>
</reference>
<sequence length="379" mass="43217">MPELLLWPLSLLQGLPSVETGGCREEVQASNSFNVATNQSHDDILYAVSDDDDETCIDLQTETLALQLGKKYSNPWVRLVTRNLDIIKDLIVSILNYNFEEIDALSFQAFIVRDRTIDIHFEVQDKYVHYIFLESTLLSHICSITISLGQNVALKQDVFYSNSETLLQNSASVFKYSQATDGFDTCIEDSTEYRALHWKIFFQPTFVNKMFIYYTDLFEDAQVNFVVKKYNDYGEIYDKVTTTMEPYRKKIIYVTHKQALAKSFTMTAKNVTTNASLPFLLCELETYSECHAGTWGVHCQNSCNANCPNKCRFDDGLCSDTCYGFSDPPFCNTVCKHGFWGFNCKNACSKQCINSSCDRATGMCHHCIGYIDPLTCTFF</sequence>
<feature type="chain" id="PRO_5040772706" evidence="1">
    <location>
        <begin position="21"/>
        <end position="379"/>
    </location>
</feature>
<organism evidence="2 3">
    <name type="scientific">Biomphalaria glabrata</name>
    <name type="common">Bloodfluke planorb</name>
    <name type="synonym">Freshwater snail</name>
    <dbReference type="NCBI Taxonomy" id="6526"/>
    <lineage>
        <taxon>Eukaryota</taxon>
        <taxon>Metazoa</taxon>
        <taxon>Spiralia</taxon>
        <taxon>Lophotrochozoa</taxon>
        <taxon>Mollusca</taxon>
        <taxon>Gastropoda</taxon>
        <taxon>Heterobranchia</taxon>
        <taxon>Euthyneura</taxon>
        <taxon>Panpulmonata</taxon>
        <taxon>Hygrophila</taxon>
        <taxon>Lymnaeoidea</taxon>
        <taxon>Planorbidae</taxon>
        <taxon>Biomphalaria</taxon>
    </lineage>
</organism>
<feature type="signal peptide" evidence="1">
    <location>
        <begin position="1"/>
        <end position="20"/>
    </location>
</feature>
<protein>
    <submittedName>
        <fullName evidence="3">Uncharacterized protein LOC106052365</fullName>
    </submittedName>
</protein>